<proteinExistence type="predicted"/>
<feature type="region of interest" description="Disordered" evidence="1">
    <location>
        <begin position="20"/>
        <end position="63"/>
    </location>
</feature>
<sequence length="118" mass="13810">MMRARVKGWSLWRVWRAWSHGDGNEEGEGNEHAEDDEDVDHEHDEDVDHEHDEDVDHGHDEDQNVELPPFWVLVTDVVGKIILYYDTFILLERYTTAESEHLLTFTVPISDSPLPPNY</sequence>
<gene>
    <name evidence="2" type="ORF">F5890DRAFT_1559198</name>
</gene>
<dbReference type="EMBL" id="MU802494">
    <property type="protein sequence ID" value="KAJ3979093.1"/>
    <property type="molecule type" value="Genomic_DNA"/>
</dbReference>
<dbReference type="InterPro" id="IPR035892">
    <property type="entry name" value="C2_domain_sf"/>
</dbReference>
<protein>
    <submittedName>
        <fullName evidence="2">Uncharacterized protein</fullName>
    </submittedName>
</protein>
<name>A0AA38PNZ1_9AGAR</name>
<organism evidence="2 3">
    <name type="scientific">Lentinula detonsa</name>
    <dbReference type="NCBI Taxonomy" id="2804962"/>
    <lineage>
        <taxon>Eukaryota</taxon>
        <taxon>Fungi</taxon>
        <taxon>Dikarya</taxon>
        <taxon>Basidiomycota</taxon>
        <taxon>Agaricomycotina</taxon>
        <taxon>Agaricomycetes</taxon>
        <taxon>Agaricomycetidae</taxon>
        <taxon>Agaricales</taxon>
        <taxon>Marasmiineae</taxon>
        <taxon>Omphalotaceae</taxon>
        <taxon>Lentinula</taxon>
    </lineage>
</organism>
<dbReference type="Proteomes" id="UP001163850">
    <property type="component" value="Unassembled WGS sequence"/>
</dbReference>
<dbReference type="Gene3D" id="2.60.40.150">
    <property type="entry name" value="C2 domain"/>
    <property type="match status" value="1"/>
</dbReference>
<feature type="compositionally biased region" description="Acidic residues" evidence="1">
    <location>
        <begin position="24"/>
        <end position="39"/>
    </location>
</feature>
<accession>A0AA38PNZ1</accession>
<evidence type="ECO:0000313" key="2">
    <source>
        <dbReference type="EMBL" id="KAJ3979093.1"/>
    </source>
</evidence>
<comment type="caution">
    <text evidence="2">The sequence shown here is derived from an EMBL/GenBank/DDBJ whole genome shotgun (WGS) entry which is preliminary data.</text>
</comment>
<feature type="compositionally biased region" description="Basic and acidic residues" evidence="1">
    <location>
        <begin position="40"/>
        <end position="62"/>
    </location>
</feature>
<reference evidence="2" key="1">
    <citation type="submission" date="2022-08" db="EMBL/GenBank/DDBJ databases">
        <authorList>
            <consortium name="DOE Joint Genome Institute"/>
            <person name="Min B."/>
            <person name="Riley R."/>
            <person name="Sierra-Patev S."/>
            <person name="Naranjo-Ortiz M."/>
            <person name="Looney B."/>
            <person name="Konkel Z."/>
            <person name="Slot J.C."/>
            <person name="Sakamoto Y."/>
            <person name="Steenwyk J.L."/>
            <person name="Rokas A."/>
            <person name="Carro J."/>
            <person name="Camarero S."/>
            <person name="Ferreira P."/>
            <person name="Molpeceres G."/>
            <person name="Ruiz-Duenas F.J."/>
            <person name="Serrano A."/>
            <person name="Henrissat B."/>
            <person name="Drula E."/>
            <person name="Hughes K.W."/>
            <person name="Mata J.L."/>
            <person name="Ishikawa N.K."/>
            <person name="Vargas-Isla R."/>
            <person name="Ushijima S."/>
            <person name="Smith C.A."/>
            <person name="Ahrendt S."/>
            <person name="Andreopoulos W."/>
            <person name="He G."/>
            <person name="Labutti K."/>
            <person name="Lipzen A."/>
            <person name="Ng V."/>
            <person name="Sandor L."/>
            <person name="Barry K."/>
            <person name="Martinez A.T."/>
            <person name="Xiao Y."/>
            <person name="Gibbons J.G."/>
            <person name="Terashima K."/>
            <person name="Hibbett D.S."/>
            <person name="Grigoriev I.V."/>
        </authorList>
    </citation>
    <scope>NUCLEOTIDE SEQUENCE</scope>
    <source>
        <strain evidence="2">TFB7829</strain>
    </source>
</reference>
<evidence type="ECO:0000256" key="1">
    <source>
        <dbReference type="SAM" id="MobiDB-lite"/>
    </source>
</evidence>
<dbReference type="AlphaFoldDB" id="A0AA38PNZ1"/>
<evidence type="ECO:0000313" key="3">
    <source>
        <dbReference type="Proteomes" id="UP001163850"/>
    </source>
</evidence>